<protein>
    <recommendedName>
        <fullName evidence="3">ATP-binding protein</fullName>
    </recommendedName>
</protein>
<organism evidence="1 2">
    <name type="scientific">Streptomyces ortus</name>
    <dbReference type="NCBI Taxonomy" id="2867268"/>
    <lineage>
        <taxon>Bacteria</taxon>
        <taxon>Bacillati</taxon>
        <taxon>Actinomycetota</taxon>
        <taxon>Actinomycetes</taxon>
        <taxon>Kitasatosporales</taxon>
        <taxon>Streptomycetaceae</taxon>
        <taxon>Streptomyces</taxon>
    </lineage>
</organism>
<keyword evidence="2" id="KW-1185">Reference proteome</keyword>
<reference evidence="1" key="1">
    <citation type="journal article" date="2022" name="bioRxiv">
        <title>Discovery and biosynthetic assessment of Streptomyces ortus sp nov. isolated from a deep-sea sponge.</title>
        <authorList>
            <person name="Williams S.E."/>
        </authorList>
    </citation>
    <scope>NUCLEOTIDE SEQUENCE</scope>
    <source>
        <strain evidence="1">A15ISP2-DRY2</strain>
    </source>
</reference>
<evidence type="ECO:0000313" key="1">
    <source>
        <dbReference type="EMBL" id="MCX4238112.1"/>
    </source>
</evidence>
<dbReference type="RefSeq" id="WP_267030440.1">
    <property type="nucleotide sequence ID" value="NZ_JAIFZO010000002.1"/>
</dbReference>
<proteinExistence type="predicted"/>
<sequence>MAVGTPVRASSDGPALLTEHGLMEPVQEMEFTAHFARQDGEFAAQAAAVAVTQVIDAPLSFVSPVLDAGCSASRCLLARSAAESCRIVLTADPSGITVAATDDVAVPLDADGRTGAKDLPLLAVVDGLNVHHGPDGHVWVVWKGPWRRTGPTPGGPARP</sequence>
<evidence type="ECO:0008006" key="3">
    <source>
        <dbReference type="Google" id="ProtNLM"/>
    </source>
</evidence>
<name>A0ABT3VEM8_9ACTN</name>
<dbReference type="EMBL" id="JAIFZO010000002">
    <property type="protein sequence ID" value="MCX4238112.1"/>
    <property type="molecule type" value="Genomic_DNA"/>
</dbReference>
<dbReference type="Proteomes" id="UP001165590">
    <property type="component" value="Unassembled WGS sequence"/>
</dbReference>
<comment type="caution">
    <text evidence="1">The sequence shown here is derived from an EMBL/GenBank/DDBJ whole genome shotgun (WGS) entry which is preliminary data.</text>
</comment>
<accession>A0ABT3VEM8</accession>
<gene>
    <name evidence="1" type="ORF">K3769_36155</name>
</gene>
<evidence type="ECO:0000313" key="2">
    <source>
        <dbReference type="Proteomes" id="UP001165590"/>
    </source>
</evidence>